<dbReference type="GO" id="GO:0008662">
    <property type="term" value="F:1-phosphofructokinase activity"/>
    <property type="evidence" value="ECO:0007669"/>
    <property type="project" value="UniProtKB-EC"/>
</dbReference>
<gene>
    <name evidence="11" type="ORF">AMS69_12590</name>
</gene>
<dbReference type="Gene3D" id="3.40.1190.20">
    <property type="match status" value="1"/>
</dbReference>
<comment type="catalytic activity">
    <reaction evidence="9">
        <text>beta-D-fructose 1-phosphate + ATP = beta-D-fructose 1,6-bisphosphate + ADP + H(+)</text>
        <dbReference type="Rhea" id="RHEA:14213"/>
        <dbReference type="ChEBI" id="CHEBI:15378"/>
        <dbReference type="ChEBI" id="CHEBI:30616"/>
        <dbReference type="ChEBI" id="CHEBI:32966"/>
        <dbReference type="ChEBI" id="CHEBI:138881"/>
        <dbReference type="ChEBI" id="CHEBI:456216"/>
        <dbReference type="EC" id="2.7.1.56"/>
    </reaction>
</comment>
<dbReference type="InterPro" id="IPR054902">
    <property type="entry name" value="pfkB_Halo"/>
</dbReference>
<feature type="domain" description="Carbohydrate kinase PfkB" evidence="10">
    <location>
        <begin position="7"/>
        <end position="285"/>
    </location>
</feature>
<sequence length="302" mass="31181">MIVTVTYNPAVDQTVQFEEQMAPDRVMRADSAQFDAGGKGINAAQLLTAMDRPCVATGLLGGFTGSFIRETLREDGVETAFVDVDGTTRLNTTAIAAAEEYKLNQAGPAVEASVVDSLLEQVRAQAPDRVLVGGSLPPGLSPKAIDRIAAGGDWETIVDTGGDVLRELEAQYGLCKPNRAELGDATGADVSTVEGCADAAGAFRERGFDRVLASLGGDGAVLVGDAGRLYAEALDVDVVDTVGAGDALLSGVLSAWEAGADDETALRTGVAVSAQVVQRAGTAVPDLDDVDSLRDGVTVRRL</sequence>
<dbReference type="OrthoDB" id="199813at2157"/>
<keyword evidence="5" id="KW-0547">Nucleotide-binding</keyword>
<dbReference type="GO" id="GO:0005829">
    <property type="term" value="C:cytosol"/>
    <property type="evidence" value="ECO:0007669"/>
    <property type="project" value="TreeGrafter"/>
</dbReference>
<dbReference type="STRING" id="1705562.AMS69_12590"/>
<proteinExistence type="inferred from homology"/>
<dbReference type="GO" id="GO:0005524">
    <property type="term" value="F:ATP binding"/>
    <property type="evidence" value="ECO:0007669"/>
    <property type="project" value="UniProtKB-KW"/>
</dbReference>
<evidence type="ECO:0000313" key="12">
    <source>
        <dbReference type="Proteomes" id="UP000037729"/>
    </source>
</evidence>
<accession>A0A0M9AK15</accession>
<dbReference type="EC" id="2.7.1.56" evidence="2"/>
<dbReference type="PANTHER" id="PTHR46566">
    <property type="entry name" value="1-PHOSPHOFRUCTOKINASE-RELATED"/>
    <property type="match status" value="1"/>
</dbReference>
<dbReference type="InterPro" id="IPR011611">
    <property type="entry name" value="PfkB_dom"/>
</dbReference>
<dbReference type="SUPFAM" id="SSF53613">
    <property type="entry name" value="Ribokinase-like"/>
    <property type="match status" value="1"/>
</dbReference>
<dbReference type="CDD" id="cd01164">
    <property type="entry name" value="FruK_PfkB_like"/>
    <property type="match status" value="1"/>
</dbReference>
<comment type="caution">
    <text evidence="11">The sequence shown here is derived from an EMBL/GenBank/DDBJ whole genome shotgun (WGS) entry which is preliminary data.</text>
</comment>
<keyword evidence="4" id="KW-0808">Transferase</keyword>
<dbReference type="NCBIfam" id="TIGR03168">
    <property type="entry name" value="1-PFK"/>
    <property type="match status" value="1"/>
</dbReference>
<dbReference type="PIRSF" id="PIRSF000535">
    <property type="entry name" value="1PFK/6PFK/LacC"/>
    <property type="match status" value="1"/>
</dbReference>
<evidence type="ECO:0000256" key="9">
    <source>
        <dbReference type="ARBA" id="ARBA00047745"/>
    </source>
</evidence>
<dbReference type="RefSeq" id="WP_053968423.1">
    <property type="nucleotide sequence ID" value="NZ_LIUF01000004.1"/>
</dbReference>
<keyword evidence="6 11" id="KW-0418">Kinase</keyword>
<dbReference type="InterPro" id="IPR022463">
    <property type="entry name" value="1-PFruKinase"/>
</dbReference>
<keyword evidence="12" id="KW-1185">Reference proteome</keyword>
<evidence type="ECO:0000256" key="1">
    <source>
        <dbReference type="ARBA" id="ARBA00010688"/>
    </source>
</evidence>
<organism evidence="11 12">
    <name type="scientific">Haloarcula rubripromontorii</name>
    <dbReference type="NCBI Taxonomy" id="1705562"/>
    <lineage>
        <taxon>Archaea</taxon>
        <taxon>Methanobacteriati</taxon>
        <taxon>Methanobacteriota</taxon>
        <taxon>Stenosarchaea group</taxon>
        <taxon>Halobacteria</taxon>
        <taxon>Halobacteriales</taxon>
        <taxon>Haloarculaceae</taxon>
        <taxon>Haloarcula</taxon>
    </lineage>
</organism>
<evidence type="ECO:0000256" key="6">
    <source>
        <dbReference type="ARBA" id="ARBA00022777"/>
    </source>
</evidence>
<dbReference type="InterPro" id="IPR002173">
    <property type="entry name" value="Carboh/pur_kinase_PfkB_CS"/>
</dbReference>
<dbReference type="AlphaFoldDB" id="A0A0M9AK15"/>
<protein>
    <recommendedName>
        <fullName evidence="3">1-phosphofructokinase</fullName>
        <ecNumber evidence="2">2.7.1.56</ecNumber>
    </recommendedName>
    <alternativeName>
        <fullName evidence="8">Fructose 1-phosphate kinase</fullName>
    </alternativeName>
</protein>
<evidence type="ECO:0000256" key="2">
    <source>
        <dbReference type="ARBA" id="ARBA00012131"/>
    </source>
</evidence>
<dbReference type="NCBIfam" id="NF041320">
    <property type="entry name" value="pfkB_Halo"/>
    <property type="match status" value="1"/>
</dbReference>
<keyword evidence="7" id="KW-0067">ATP-binding</keyword>
<evidence type="ECO:0000256" key="8">
    <source>
        <dbReference type="ARBA" id="ARBA00032802"/>
    </source>
</evidence>
<dbReference type="PROSITE" id="PS00584">
    <property type="entry name" value="PFKB_KINASES_2"/>
    <property type="match status" value="1"/>
</dbReference>
<dbReference type="Proteomes" id="UP000037729">
    <property type="component" value="Unassembled WGS sequence"/>
</dbReference>
<evidence type="ECO:0000256" key="7">
    <source>
        <dbReference type="ARBA" id="ARBA00022840"/>
    </source>
</evidence>
<dbReference type="PATRIC" id="fig|1705562.3.peg.3099"/>
<dbReference type="InterPro" id="IPR029056">
    <property type="entry name" value="Ribokinase-like"/>
</dbReference>
<dbReference type="InterPro" id="IPR017583">
    <property type="entry name" value="Tagatose/fructose_Pkinase"/>
</dbReference>
<evidence type="ECO:0000259" key="10">
    <source>
        <dbReference type="Pfam" id="PF00294"/>
    </source>
</evidence>
<dbReference type="EMBL" id="LIUF01000004">
    <property type="protein sequence ID" value="KOX92211.1"/>
    <property type="molecule type" value="Genomic_DNA"/>
</dbReference>
<reference evidence="11 12" key="1">
    <citation type="submission" date="2015-08" db="EMBL/GenBank/DDBJ databases">
        <title>Genomes of Isolates from Cabo Rojo, PR.</title>
        <authorList>
            <person name="Sanchez-Nieves R.L."/>
            <person name="Montalvo-Rodriguez R."/>
        </authorList>
    </citation>
    <scope>NUCLEOTIDE SEQUENCE [LARGE SCALE GENOMIC DNA]</scope>
    <source>
        <strain evidence="11 12">SL3</strain>
    </source>
</reference>
<dbReference type="PANTHER" id="PTHR46566:SF2">
    <property type="entry name" value="ATP-DEPENDENT 6-PHOSPHOFRUCTOKINASE ISOZYME 2"/>
    <property type="match status" value="1"/>
</dbReference>
<evidence type="ECO:0000256" key="5">
    <source>
        <dbReference type="ARBA" id="ARBA00022741"/>
    </source>
</evidence>
<evidence type="ECO:0000256" key="3">
    <source>
        <dbReference type="ARBA" id="ARBA00013596"/>
    </source>
</evidence>
<evidence type="ECO:0000313" key="11">
    <source>
        <dbReference type="EMBL" id="KOX92211.1"/>
    </source>
</evidence>
<comment type="similarity">
    <text evidence="1">Belongs to the carbohydrate kinase PfkB family.</text>
</comment>
<dbReference type="Pfam" id="PF00294">
    <property type="entry name" value="PfkB"/>
    <property type="match status" value="1"/>
</dbReference>
<name>A0A0M9AK15_9EURY</name>
<evidence type="ECO:0000256" key="4">
    <source>
        <dbReference type="ARBA" id="ARBA00022679"/>
    </source>
</evidence>
<dbReference type="NCBIfam" id="TIGR03828">
    <property type="entry name" value="pfkB"/>
    <property type="match status" value="1"/>
</dbReference>